<dbReference type="FunFam" id="1.20.1070.10:FF:000001">
    <property type="entry name" value="Olfactory receptor"/>
    <property type="match status" value="1"/>
</dbReference>
<name>A0AAV3ARV7_PYXAD</name>
<feature type="transmembrane region" description="Helical" evidence="10">
    <location>
        <begin position="200"/>
        <end position="223"/>
    </location>
</feature>
<evidence type="ECO:0000256" key="1">
    <source>
        <dbReference type="ARBA" id="ARBA00004651"/>
    </source>
</evidence>
<dbReference type="InterPro" id="IPR000276">
    <property type="entry name" value="GPCR_Rhodpsn"/>
</dbReference>
<evidence type="ECO:0000313" key="13">
    <source>
        <dbReference type="Proteomes" id="UP001181693"/>
    </source>
</evidence>
<dbReference type="PRINTS" id="PR00237">
    <property type="entry name" value="GPCRRHODOPSN"/>
</dbReference>
<proteinExistence type="inferred from homology"/>
<keyword evidence="6 10" id="KW-1133">Transmembrane helix</keyword>
<dbReference type="SUPFAM" id="SSF81321">
    <property type="entry name" value="Family A G protein-coupled receptor-like"/>
    <property type="match status" value="1"/>
</dbReference>
<evidence type="ECO:0000256" key="7">
    <source>
        <dbReference type="ARBA" id="ARBA00023136"/>
    </source>
</evidence>
<keyword evidence="8 9" id="KW-0807">Transducer</keyword>
<keyword evidence="13" id="KW-1185">Reference proteome</keyword>
<dbReference type="PROSITE" id="PS00237">
    <property type="entry name" value="G_PROTEIN_RECEP_F1_1"/>
    <property type="match status" value="1"/>
</dbReference>
<evidence type="ECO:0000256" key="4">
    <source>
        <dbReference type="ARBA" id="ARBA00022692"/>
    </source>
</evidence>
<evidence type="ECO:0000259" key="11">
    <source>
        <dbReference type="PROSITE" id="PS50262"/>
    </source>
</evidence>
<evidence type="ECO:0000256" key="5">
    <source>
        <dbReference type="ARBA" id="ARBA00022725"/>
    </source>
</evidence>
<dbReference type="GO" id="GO:0004930">
    <property type="term" value="F:G protein-coupled receptor activity"/>
    <property type="evidence" value="ECO:0007669"/>
    <property type="project" value="UniProtKB-KW"/>
</dbReference>
<feature type="transmembrane region" description="Helical" evidence="10">
    <location>
        <begin position="140"/>
        <end position="158"/>
    </location>
</feature>
<feature type="domain" description="G-protein coupled receptors family 1 profile" evidence="11">
    <location>
        <begin position="41"/>
        <end position="288"/>
    </location>
</feature>
<dbReference type="GO" id="GO:0005886">
    <property type="term" value="C:plasma membrane"/>
    <property type="evidence" value="ECO:0007669"/>
    <property type="project" value="UniProtKB-SubCell"/>
</dbReference>
<dbReference type="Proteomes" id="UP001181693">
    <property type="component" value="Unassembled WGS sequence"/>
</dbReference>
<dbReference type="InterPro" id="IPR017452">
    <property type="entry name" value="GPCR_Rhodpsn_7TM"/>
</dbReference>
<feature type="transmembrane region" description="Helical" evidence="10">
    <location>
        <begin position="98"/>
        <end position="120"/>
    </location>
</feature>
<keyword evidence="5 10" id="KW-0552">Olfaction</keyword>
<protein>
    <recommendedName>
        <fullName evidence="10">Olfactory receptor</fullName>
    </recommendedName>
</protein>
<keyword evidence="3 10" id="KW-0716">Sensory transduction</keyword>
<feature type="transmembrane region" description="Helical" evidence="10">
    <location>
        <begin position="22"/>
        <end position="47"/>
    </location>
</feature>
<dbReference type="EMBL" id="DYDO01000004">
    <property type="protein sequence ID" value="DBA25575.1"/>
    <property type="molecule type" value="Genomic_DNA"/>
</dbReference>
<evidence type="ECO:0000256" key="10">
    <source>
        <dbReference type="RuleBase" id="RU363047"/>
    </source>
</evidence>
<feature type="transmembrane region" description="Helical" evidence="10">
    <location>
        <begin position="270"/>
        <end position="290"/>
    </location>
</feature>
<dbReference type="InterPro" id="IPR000725">
    <property type="entry name" value="Olfact_rcpt"/>
</dbReference>
<organism evidence="12 13">
    <name type="scientific">Pyxicephalus adspersus</name>
    <name type="common">African bullfrog</name>
    <dbReference type="NCBI Taxonomy" id="30357"/>
    <lineage>
        <taxon>Eukaryota</taxon>
        <taxon>Metazoa</taxon>
        <taxon>Chordata</taxon>
        <taxon>Craniata</taxon>
        <taxon>Vertebrata</taxon>
        <taxon>Euteleostomi</taxon>
        <taxon>Amphibia</taxon>
        <taxon>Batrachia</taxon>
        <taxon>Anura</taxon>
        <taxon>Neobatrachia</taxon>
        <taxon>Ranoidea</taxon>
        <taxon>Pyxicephalidae</taxon>
        <taxon>Pyxicephalinae</taxon>
        <taxon>Pyxicephalus</taxon>
    </lineage>
</organism>
<sequence>MPTGNQSTITEFILLGLSADPLLQVILFPIFLAVYMTTLTGNLLLLMTVRIDKRLHTSMYFFLVNLSVLDIGYSSVIVPKMLANFFLTRKMITFSGCAMQVFFHLLVGETECTLLSLMAYERYVAICIPLRYNMIMNTRVCFWMISMSWVAGCIQASADTYFVFSLTYCGPNTLNHFFCEGPMVMQLSCTDILLTNIIKLVGTATVLFIPLSFILISYIQIVVTISKLHSGKSKAFSSCVSHVVVVVIFYGAPLYMYVRPEHTDTGNTDKMLSVFYAVITPMLNPLIYSLRNKDVQRAIRIMVGRH</sequence>
<gene>
    <name evidence="12" type="ORF">GDO54_009950</name>
</gene>
<dbReference type="PROSITE" id="PS50262">
    <property type="entry name" value="G_PROTEIN_RECEP_F1_2"/>
    <property type="match status" value="1"/>
</dbReference>
<accession>A0AAV3ARV7</accession>
<keyword evidence="2 10" id="KW-1003">Cell membrane</keyword>
<feature type="transmembrane region" description="Helical" evidence="10">
    <location>
        <begin position="59"/>
        <end position="78"/>
    </location>
</feature>
<feature type="transmembrane region" description="Helical" evidence="10">
    <location>
        <begin position="235"/>
        <end position="258"/>
    </location>
</feature>
<reference evidence="12" key="1">
    <citation type="thesis" date="2020" institute="ProQuest LLC" country="789 East Eisenhower Parkway, Ann Arbor, MI, USA">
        <title>Comparative Genomics and Chromosome Evolution.</title>
        <authorList>
            <person name="Mudd A.B."/>
        </authorList>
    </citation>
    <scope>NUCLEOTIDE SEQUENCE</scope>
    <source>
        <strain evidence="12">1538</strain>
        <tissue evidence="12">Blood</tissue>
    </source>
</reference>
<keyword evidence="9" id="KW-0675">Receptor</keyword>
<evidence type="ECO:0000256" key="3">
    <source>
        <dbReference type="ARBA" id="ARBA00022606"/>
    </source>
</evidence>
<dbReference type="PANTHER" id="PTHR26453">
    <property type="entry name" value="OLFACTORY RECEPTOR"/>
    <property type="match status" value="1"/>
</dbReference>
<dbReference type="Gene3D" id="1.20.1070.10">
    <property type="entry name" value="Rhodopsin 7-helix transmembrane proteins"/>
    <property type="match status" value="1"/>
</dbReference>
<keyword evidence="4 9" id="KW-0812">Transmembrane</keyword>
<comment type="caution">
    <text evidence="12">The sequence shown here is derived from an EMBL/GenBank/DDBJ whole genome shotgun (WGS) entry which is preliminary data.</text>
</comment>
<evidence type="ECO:0000256" key="9">
    <source>
        <dbReference type="RuleBase" id="RU000688"/>
    </source>
</evidence>
<evidence type="ECO:0000256" key="6">
    <source>
        <dbReference type="ARBA" id="ARBA00022989"/>
    </source>
</evidence>
<keyword evidence="9" id="KW-0297">G-protein coupled receptor</keyword>
<evidence type="ECO:0000256" key="8">
    <source>
        <dbReference type="ARBA" id="ARBA00023224"/>
    </source>
</evidence>
<keyword evidence="7 10" id="KW-0472">Membrane</keyword>
<dbReference type="AlphaFoldDB" id="A0AAV3ARV7"/>
<comment type="subcellular location">
    <subcellularLocation>
        <location evidence="1 10">Cell membrane</location>
        <topology evidence="1 10">Multi-pass membrane protein</topology>
    </subcellularLocation>
</comment>
<dbReference type="Pfam" id="PF13853">
    <property type="entry name" value="7tm_4"/>
    <property type="match status" value="1"/>
</dbReference>
<evidence type="ECO:0000256" key="2">
    <source>
        <dbReference type="ARBA" id="ARBA00022475"/>
    </source>
</evidence>
<evidence type="ECO:0000313" key="12">
    <source>
        <dbReference type="EMBL" id="DBA25575.1"/>
    </source>
</evidence>
<dbReference type="PRINTS" id="PR00245">
    <property type="entry name" value="OLFACTORYR"/>
</dbReference>
<dbReference type="GO" id="GO:0004984">
    <property type="term" value="F:olfactory receptor activity"/>
    <property type="evidence" value="ECO:0007669"/>
    <property type="project" value="InterPro"/>
</dbReference>
<comment type="similarity">
    <text evidence="9">Belongs to the G-protein coupled receptor 1 family.</text>
</comment>